<evidence type="ECO:0000313" key="1">
    <source>
        <dbReference type="EMBL" id="GFX99469.1"/>
    </source>
</evidence>
<comment type="caution">
    <text evidence="1">The sequence shown here is derived from an EMBL/GenBank/DDBJ whole genome shotgun (WGS) entry which is preliminary data.</text>
</comment>
<keyword evidence="2" id="KW-1185">Reference proteome</keyword>
<dbReference type="Proteomes" id="UP000887159">
    <property type="component" value="Unassembled WGS sequence"/>
</dbReference>
<sequence length="117" mass="13807">MAFLGKAKKQDLVLLAEELGQKVSDKMTNIDLKNIIVGSKEYEEEFVRAQLSVILQERFERESEEKIARQYVIEQQQREFELEKMRLEIERSRFDSENLSPLKTSVRDLIKSLRIST</sequence>
<dbReference type="EMBL" id="BMAU01021211">
    <property type="protein sequence ID" value="GFX99469.1"/>
    <property type="molecule type" value="Genomic_DNA"/>
</dbReference>
<protein>
    <submittedName>
        <fullName evidence="1">Uncharacterized protein</fullName>
    </submittedName>
</protein>
<accession>A0A8X6RVC0</accession>
<evidence type="ECO:0000313" key="2">
    <source>
        <dbReference type="Proteomes" id="UP000887159"/>
    </source>
</evidence>
<organism evidence="1 2">
    <name type="scientific">Trichonephila clavipes</name>
    <name type="common">Golden silk orbweaver</name>
    <name type="synonym">Nephila clavipes</name>
    <dbReference type="NCBI Taxonomy" id="2585209"/>
    <lineage>
        <taxon>Eukaryota</taxon>
        <taxon>Metazoa</taxon>
        <taxon>Ecdysozoa</taxon>
        <taxon>Arthropoda</taxon>
        <taxon>Chelicerata</taxon>
        <taxon>Arachnida</taxon>
        <taxon>Araneae</taxon>
        <taxon>Araneomorphae</taxon>
        <taxon>Entelegynae</taxon>
        <taxon>Araneoidea</taxon>
        <taxon>Nephilidae</taxon>
        <taxon>Trichonephila</taxon>
    </lineage>
</organism>
<name>A0A8X6RVC0_TRICX</name>
<gene>
    <name evidence="1" type="ORF">TNCV_1081131</name>
</gene>
<reference evidence="1" key="1">
    <citation type="submission" date="2020-08" db="EMBL/GenBank/DDBJ databases">
        <title>Multicomponent nature underlies the extraordinary mechanical properties of spider dragline silk.</title>
        <authorList>
            <person name="Kono N."/>
            <person name="Nakamura H."/>
            <person name="Mori M."/>
            <person name="Yoshida Y."/>
            <person name="Ohtoshi R."/>
            <person name="Malay A.D."/>
            <person name="Moran D.A.P."/>
            <person name="Tomita M."/>
            <person name="Numata K."/>
            <person name="Arakawa K."/>
        </authorList>
    </citation>
    <scope>NUCLEOTIDE SEQUENCE</scope>
</reference>
<dbReference type="AlphaFoldDB" id="A0A8X6RVC0"/>
<proteinExistence type="predicted"/>